<dbReference type="InterPro" id="IPR023088">
    <property type="entry name" value="PDEase"/>
</dbReference>
<dbReference type="InterPro" id="IPR002048">
    <property type="entry name" value="EF_hand_dom"/>
</dbReference>
<evidence type="ECO:0000259" key="9">
    <source>
        <dbReference type="PROSITE" id="PS51845"/>
    </source>
</evidence>
<sequence length="504" mass="57817">MDDNSLRNQLRIVFEQIDKDKSGTLSLDEIEEGLKMVNLGSEVNIKEIAQEIFNETKTDGLNTVSYESFLAWNLRKITSKIARGQASALAEMFISPAFKVVNILKTVLPMVPYEKSLEVQWCIDQISGGEIYSAGKITKQSLDTTSLTTDTLLIIGFFSNMNKVKQIENDVNSSAEIQRKRKSLNMSIFRRPSMPPLDADINDIDLNIFNLRSQVSNPNHVLHFISDKVFNHWDLYNKMSIDPKTFNKYTERVAEGYRDNPYHNNIHAADVMQFCHLVLYKGNLVEIAKLDTIHILSFVLAGMIHDLKHPGVTNSFIEANLDELALMYNDRSVLENFHVSEAFRISQNANCNIFEGLEKEEFRMIRHLIIRSVLGTDVQYHGIQLGWVQNKLQNQPLSNEKETVLEVFLHAADISHSTRQWEVHHSWSSLLQEEFFAQGDIEKQMGRTVISLFDREKASVPSLQLGFINGVILPYFSPLLKLTPEIESYIRSIEKNRDYWAELI</sequence>
<dbReference type="EC" id="3.1.4.-" evidence="7"/>
<name>A0AAU9JBU2_9CILI</name>
<feature type="binding site" evidence="5">
    <location>
        <position position="306"/>
    </location>
    <ligand>
        <name>AMP</name>
        <dbReference type="ChEBI" id="CHEBI:456215"/>
    </ligand>
</feature>
<feature type="active site" description="Proton donor" evidence="4">
    <location>
        <position position="263"/>
    </location>
</feature>
<dbReference type="Pfam" id="PF00233">
    <property type="entry name" value="PDEase_I"/>
    <property type="match status" value="1"/>
</dbReference>
<organism evidence="10 11">
    <name type="scientific">Blepharisma stoltei</name>
    <dbReference type="NCBI Taxonomy" id="1481888"/>
    <lineage>
        <taxon>Eukaryota</taxon>
        <taxon>Sar</taxon>
        <taxon>Alveolata</taxon>
        <taxon>Ciliophora</taxon>
        <taxon>Postciliodesmatophora</taxon>
        <taxon>Heterotrichea</taxon>
        <taxon>Heterotrichida</taxon>
        <taxon>Blepharismidae</taxon>
        <taxon>Blepharisma</taxon>
    </lineage>
</organism>
<feature type="binding site" evidence="6">
    <location>
        <position position="305"/>
    </location>
    <ligand>
        <name>Zn(2+)</name>
        <dbReference type="ChEBI" id="CHEBI:29105"/>
        <label>1</label>
    </ligand>
</feature>
<dbReference type="InterPro" id="IPR002073">
    <property type="entry name" value="PDEase_catalytic_dom"/>
</dbReference>
<proteinExistence type="inferred from homology"/>
<protein>
    <recommendedName>
        <fullName evidence="7">Phosphodiesterase</fullName>
        <ecNumber evidence="7">3.1.4.-</ecNumber>
    </recommendedName>
</protein>
<dbReference type="InterPro" id="IPR003607">
    <property type="entry name" value="HD/PDEase_dom"/>
</dbReference>
<feature type="binding site" evidence="6">
    <location>
        <position position="267"/>
    </location>
    <ligand>
        <name>Zn(2+)</name>
        <dbReference type="ChEBI" id="CHEBI:29105"/>
        <label>1</label>
    </ligand>
</feature>
<dbReference type="PROSITE" id="PS00018">
    <property type="entry name" value="EF_HAND_1"/>
    <property type="match status" value="1"/>
</dbReference>
<evidence type="ECO:0000256" key="5">
    <source>
        <dbReference type="PIRSR" id="PIRSR623088-2"/>
    </source>
</evidence>
<accession>A0AAU9JBU2</accession>
<dbReference type="CDD" id="cd00051">
    <property type="entry name" value="EFh"/>
    <property type="match status" value="1"/>
</dbReference>
<feature type="binding site" evidence="6">
    <location>
        <position position="306"/>
    </location>
    <ligand>
        <name>Zn(2+)</name>
        <dbReference type="ChEBI" id="CHEBI:29105"/>
        <label>1</label>
    </ligand>
</feature>
<dbReference type="InterPro" id="IPR011992">
    <property type="entry name" value="EF-hand-dom_pair"/>
</dbReference>
<dbReference type="PROSITE" id="PS50222">
    <property type="entry name" value="EF_HAND_2"/>
    <property type="match status" value="1"/>
</dbReference>
<dbReference type="InterPro" id="IPR023174">
    <property type="entry name" value="PDEase_CS"/>
</dbReference>
<dbReference type="GO" id="GO:0007165">
    <property type="term" value="P:signal transduction"/>
    <property type="evidence" value="ECO:0007669"/>
    <property type="project" value="InterPro"/>
</dbReference>
<dbReference type="PROSITE" id="PS51845">
    <property type="entry name" value="PDEASE_I_2"/>
    <property type="match status" value="1"/>
</dbReference>
<dbReference type="InterPro" id="IPR018247">
    <property type="entry name" value="EF_Hand_1_Ca_BS"/>
</dbReference>
<dbReference type="EMBL" id="CAJZBQ010000036">
    <property type="protein sequence ID" value="CAG9324397.1"/>
    <property type="molecule type" value="Genomic_DNA"/>
</dbReference>
<dbReference type="SMART" id="SM00471">
    <property type="entry name" value="HDc"/>
    <property type="match status" value="1"/>
</dbReference>
<comment type="caution">
    <text evidence="10">The sequence shown here is derived from an EMBL/GenBank/DDBJ whole genome shotgun (WGS) entry which is preliminary data.</text>
</comment>
<evidence type="ECO:0000256" key="4">
    <source>
        <dbReference type="PIRSR" id="PIRSR623088-1"/>
    </source>
</evidence>
<dbReference type="Gene3D" id="1.10.1300.10">
    <property type="entry name" value="3'5'-cyclic nucleotide phosphodiesterase, catalytic domain"/>
    <property type="match status" value="1"/>
</dbReference>
<dbReference type="PROSITE" id="PS00126">
    <property type="entry name" value="PDEASE_I_1"/>
    <property type="match status" value="1"/>
</dbReference>
<dbReference type="PRINTS" id="PR00387">
    <property type="entry name" value="PDIESTERASE1"/>
</dbReference>
<feature type="binding site" evidence="5">
    <location>
        <position position="413"/>
    </location>
    <ligand>
        <name>AMP</name>
        <dbReference type="ChEBI" id="CHEBI:456215"/>
    </ligand>
</feature>
<evidence type="ECO:0000256" key="1">
    <source>
        <dbReference type="ARBA" id="ARBA00022723"/>
    </source>
</evidence>
<feature type="binding site" evidence="5">
    <location>
        <position position="464"/>
    </location>
    <ligand>
        <name>AMP</name>
        <dbReference type="ChEBI" id="CHEBI:456215"/>
    </ligand>
</feature>
<dbReference type="Proteomes" id="UP001162131">
    <property type="component" value="Unassembled WGS sequence"/>
</dbReference>
<dbReference type="GO" id="GO:0005509">
    <property type="term" value="F:calcium ion binding"/>
    <property type="evidence" value="ECO:0007669"/>
    <property type="project" value="InterPro"/>
</dbReference>
<reference evidence="10" key="1">
    <citation type="submission" date="2021-09" db="EMBL/GenBank/DDBJ databases">
        <authorList>
            <consortium name="AG Swart"/>
            <person name="Singh M."/>
            <person name="Singh A."/>
            <person name="Seah K."/>
            <person name="Emmerich C."/>
        </authorList>
    </citation>
    <scope>NUCLEOTIDE SEQUENCE</scope>
    <source>
        <strain evidence="10">ATCC30299</strain>
    </source>
</reference>
<keyword evidence="11" id="KW-1185">Reference proteome</keyword>
<dbReference type="SUPFAM" id="SSF47473">
    <property type="entry name" value="EF-hand"/>
    <property type="match status" value="1"/>
</dbReference>
<evidence type="ECO:0000313" key="11">
    <source>
        <dbReference type="Proteomes" id="UP001162131"/>
    </source>
</evidence>
<feature type="binding site" evidence="5">
    <location>
        <begin position="263"/>
        <end position="267"/>
    </location>
    <ligand>
        <name>AMP</name>
        <dbReference type="ChEBI" id="CHEBI:456215"/>
    </ligand>
</feature>
<dbReference type="InterPro" id="IPR036971">
    <property type="entry name" value="PDEase_catalytic_dom_sf"/>
</dbReference>
<dbReference type="AlphaFoldDB" id="A0AAU9JBU2"/>
<evidence type="ECO:0000259" key="8">
    <source>
        <dbReference type="PROSITE" id="PS50222"/>
    </source>
</evidence>
<feature type="domain" description="EF-hand" evidence="8">
    <location>
        <begin position="5"/>
        <end position="40"/>
    </location>
</feature>
<keyword evidence="1 6" id="KW-0479">Metal-binding</keyword>
<keyword evidence="2 7" id="KW-0378">Hydrolase</keyword>
<comment type="cofactor">
    <cofactor evidence="7">
        <name>a divalent metal cation</name>
        <dbReference type="ChEBI" id="CHEBI:60240"/>
    </cofactor>
    <text evidence="7">Binds 2 divalent metal cations per subunit. Site 1 may preferentially bind zinc ions, while site 2 has a preference for magnesium and/or manganese ions.</text>
</comment>
<dbReference type="GO" id="GO:0004114">
    <property type="term" value="F:3',5'-cyclic-nucleotide phosphodiesterase activity"/>
    <property type="evidence" value="ECO:0007669"/>
    <property type="project" value="InterPro"/>
</dbReference>
<gene>
    <name evidence="10" type="ORF">BSTOLATCC_MIC36189</name>
</gene>
<evidence type="ECO:0000256" key="6">
    <source>
        <dbReference type="PIRSR" id="PIRSR623088-3"/>
    </source>
</evidence>
<evidence type="ECO:0000313" key="10">
    <source>
        <dbReference type="EMBL" id="CAG9324397.1"/>
    </source>
</evidence>
<feature type="domain" description="PDEase" evidence="9">
    <location>
        <begin position="173"/>
        <end position="504"/>
    </location>
</feature>
<dbReference type="PANTHER" id="PTHR11347">
    <property type="entry name" value="CYCLIC NUCLEOTIDE PHOSPHODIESTERASE"/>
    <property type="match status" value="1"/>
</dbReference>
<feature type="binding site" evidence="6">
    <location>
        <position position="306"/>
    </location>
    <ligand>
        <name>Zn(2+)</name>
        <dbReference type="ChEBI" id="CHEBI:29105"/>
        <label>2</label>
    </ligand>
</feature>
<evidence type="ECO:0000256" key="7">
    <source>
        <dbReference type="RuleBase" id="RU363067"/>
    </source>
</evidence>
<keyword evidence="3" id="KW-0106">Calcium</keyword>
<evidence type="ECO:0000256" key="3">
    <source>
        <dbReference type="ARBA" id="ARBA00022837"/>
    </source>
</evidence>
<evidence type="ECO:0000256" key="2">
    <source>
        <dbReference type="ARBA" id="ARBA00022801"/>
    </source>
</evidence>
<feature type="binding site" evidence="6">
    <location>
        <position position="413"/>
    </location>
    <ligand>
        <name>Zn(2+)</name>
        <dbReference type="ChEBI" id="CHEBI:29105"/>
        <label>1</label>
    </ligand>
</feature>
<dbReference type="Gene3D" id="1.10.238.10">
    <property type="entry name" value="EF-hand"/>
    <property type="match status" value="1"/>
</dbReference>
<dbReference type="SUPFAM" id="SSF109604">
    <property type="entry name" value="HD-domain/PDEase-like"/>
    <property type="match status" value="1"/>
</dbReference>
<comment type="similarity">
    <text evidence="7">Belongs to the cyclic nucleotide phosphodiesterase family.</text>
</comment>